<dbReference type="InterPro" id="IPR036942">
    <property type="entry name" value="Beta-barrel_TonB_sf"/>
</dbReference>
<gene>
    <name evidence="9" type="ORF">ACFOMD_06030</name>
</gene>
<dbReference type="Gene3D" id="2.40.170.20">
    <property type="entry name" value="TonB-dependent receptor, beta-barrel domain"/>
    <property type="match status" value="1"/>
</dbReference>
<dbReference type="PANTHER" id="PTHR30069:SF29">
    <property type="entry name" value="HEMOGLOBIN AND HEMOGLOBIN-HAPTOGLOBIN-BINDING PROTEIN 1-RELATED"/>
    <property type="match status" value="1"/>
</dbReference>
<evidence type="ECO:0000256" key="5">
    <source>
        <dbReference type="ARBA" id="ARBA00022729"/>
    </source>
</evidence>
<comment type="subcellular location">
    <subcellularLocation>
        <location evidence="1">Cell outer membrane</location>
        <topology evidence="1">Multi-pass membrane protein</topology>
    </subcellularLocation>
</comment>
<keyword evidence="10" id="KW-1185">Reference proteome</keyword>
<dbReference type="InterPro" id="IPR039426">
    <property type="entry name" value="TonB-dep_rcpt-like"/>
</dbReference>
<keyword evidence="3" id="KW-1134">Transmembrane beta strand</keyword>
<keyword evidence="2" id="KW-0813">Transport</keyword>
<evidence type="ECO:0008006" key="11">
    <source>
        <dbReference type="Google" id="ProtNLM"/>
    </source>
</evidence>
<dbReference type="SUPFAM" id="SSF56935">
    <property type="entry name" value="Porins"/>
    <property type="match status" value="1"/>
</dbReference>
<protein>
    <recommendedName>
        <fullName evidence="11">TonB-dependent receptor</fullName>
    </recommendedName>
</protein>
<keyword evidence="4" id="KW-0812">Transmembrane</keyword>
<evidence type="ECO:0000256" key="6">
    <source>
        <dbReference type="ARBA" id="ARBA00023136"/>
    </source>
</evidence>
<organism evidence="9 10">
    <name type="scientific">Sphingoaurantiacus capsulatus</name>
    <dbReference type="NCBI Taxonomy" id="1771310"/>
    <lineage>
        <taxon>Bacteria</taxon>
        <taxon>Pseudomonadati</taxon>
        <taxon>Pseudomonadota</taxon>
        <taxon>Alphaproteobacteria</taxon>
        <taxon>Sphingomonadales</taxon>
        <taxon>Sphingosinicellaceae</taxon>
        <taxon>Sphingoaurantiacus</taxon>
    </lineage>
</organism>
<proteinExistence type="predicted"/>
<evidence type="ECO:0000256" key="3">
    <source>
        <dbReference type="ARBA" id="ARBA00022452"/>
    </source>
</evidence>
<accession>A0ABV7XA51</accession>
<reference evidence="10" key="1">
    <citation type="journal article" date="2019" name="Int. J. Syst. Evol. Microbiol.">
        <title>The Global Catalogue of Microorganisms (GCM) 10K type strain sequencing project: providing services to taxonomists for standard genome sequencing and annotation.</title>
        <authorList>
            <consortium name="The Broad Institute Genomics Platform"/>
            <consortium name="The Broad Institute Genome Sequencing Center for Infectious Disease"/>
            <person name="Wu L."/>
            <person name="Ma J."/>
        </authorList>
    </citation>
    <scope>NUCLEOTIDE SEQUENCE [LARGE SCALE GENOMIC DNA]</scope>
    <source>
        <strain evidence="10">KCTC 42644</strain>
    </source>
</reference>
<dbReference type="PANTHER" id="PTHR30069">
    <property type="entry name" value="TONB-DEPENDENT OUTER MEMBRANE RECEPTOR"/>
    <property type="match status" value="1"/>
</dbReference>
<comment type="caution">
    <text evidence="9">The sequence shown here is derived from an EMBL/GenBank/DDBJ whole genome shotgun (WGS) entry which is preliminary data.</text>
</comment>
<evidence type="ECO:0000256" key="4">
    <source>
        <dbReference type="ARBA" id="ARBA00022692"/>
    </source>
</evidence>
<name>A0ABV7XA51_9SPHN</name>
<keyword evidence="7" id="KW-0998">Cell outer membrane</keyword>
<dbReference type="EMBL" id="JBHRXV010000004">
    <property type="protein sequence ID" value="MFC3712117.1"/>
    <property type="molecule type" value="Genomic_DNA"/>
</dbReference>
<keyword evidence="6" id="KW-0472">Membrane</keyword>
<evidence type="ECO:0000256" key="2">
    <source>
        <dbReference type="ARBA" id="ARBA00022448"/>
    </source>
</evidence>
<sequence length="681" mass="74988">MKMLGRRLFAAALLCAASGQALAQASVGGRTVYEVAFFQQYAPSNALQIIERVPGFQLDEGDTEVRGFGQAAGNVVINGQRPATKSDTLDTVLSRIPANRVLRVEVGPGETFGSEYAGKAQVVNLILSESGGVAGTAMAHARRGYDGTIYPEGSLSGLVRSGASTFNAAIEFDSDAVTEEGSDRITRLPSGELIEFRRKINETEEPNLNVSASWAYDGGTNKTAHLNGRYFIDWFRLSQANSVFPATGPARDDSLDQKYDYEEYEIGGDITRPLAGGGLKLVGVATRRNRERLDESVNRVGAATIGGSDQLLVDRREETVARLVWNRTGWAGWTVEAGAEGALNILDSDVGFFTIDGTGTRTRVDLPVDQAKVKEKRAEGFINGGRALSSTLRLDMDLTYEASRLTVSGDATAERELQFWKPKTTLDWRPGDGWRLQLSAQRTVAQLQFEDFISVAELSNDRVNGGNANLVPQRAWEFLLTAEKTVLGDGLIKLEAGRTFVSLVQDRVPTPEGFDAPGNLGDGTELIARATVDVPLSAMGIKGGRLKTYWSMVDTSVRDPYTLRNRSFSGNNTLYTETSFRQDLGKFAWGVLHEYGTVNTNFRRNELDRNLGSHYVEIFAEYRPSATTTITVGIENLLDSKYVRERTFFTPDRRSPNPTSFEYRERKRHILPFITIKRNFG</sequence>
<dbReference type="RefSeq" id="WP_380858380.1">
    <property type="nucleotide sequence ID" value="NZ_JBHRXV010000004.1"/>
</dbReference>
<evidence type="ECO:0000256" key="8">
    <source>
        <dbReference type="SAM" id="SignalP"/>
    </source>
</evidence>
<evidence type="ECO:0000313" key="10">
    <source>
        <dbReference type="Proteomes" id="UP001595615"/>
    </source>
</evidence>
<evidence type="ECO:0000256" key="1">
    <source>
        <dbReference type="ARBA" id="ARBA00004571"/>
    </source>
</evidence>
<feature type="signal peptide" evidence="8">
    <location>
        <begin position="1"/>
        <end position="23"/>
    </location>
</feature>
<evidence type="ECO:0000313" key="9">
    <source>
        <dbReference type="EMBL" id="MFC3712117.1"/>
    </source>
</evidence>
<dbReference type="Proteomes" id="UP001595615">
    <property type="component" value="Unassembled WGS sequence"/>
</dbReference>
<keyword evidence="5 8" id="KW-0732">Signal</keyword>
<feature type="chain" id="PRO_5045455831" description="TonB-dependent receptor" evidence="8">
    <location>
        <begin position="24"/>
        <end position="681"/>
    </location>
</feature>
<evidence type="ECO:0000256" key="7">
    <source>
        <dbReference type="ARBA" id="ARBA00023237"/>
    </source>
</evidence>